<reference evidence="2" key="1">
    <citation type="submission" date="2025-08" db="UniProtKB">
        <authorList>
            <consortium name="Ensembl"/>
        </authorList>
    </citation>
    <scope>IDENTIFICATION</scope>
</reference>
<feature type="region of interest" description="Disordered" evidence="1">
    <location>
        <begin position="29"/>
        <end position="50"/>
    </location>
</feature>
<accession>A0A8C4PYW9</accession>
<name>A0A8C4PYW9_EPTBU</name>
<keyword evidence="3" id="KW-1185">Reference proteome</keyword>
<dbReference type="Ensembl" id="ENSEBUT00000007059.1">
    <property type="protein sequence ID" value="ENSEBUP00000006601.1"/>
    <property type="gene ID" value="ENSEBUG00000004367.1"/>
</dbReference>
<evidence type="ECO:0000313" key="3">
    <source>
        <dbReference type="Proteomes" id="UP000694388"/>
    </source>
</evidence>
<protein>
    <submittedName>
        <fullName evidence="2">Uncharacterized protein</fullName>
    </submittedName>
</protein>
<reference evidence="2" key="2">
    <citation type="submission" date="2025-09" db="UniProtKB">
        <authorList>
            <consortium name="Ensembl"/>
        </authorList>
    </citation>
    <scope>IDENTIFICATION</scope>
</reference>
<dbReference type="AlphaFoldDB" id="A0A8C4PYW9"/>
<evidence type="ECO:0000313" key="2">
    <source>
        <dbReference type="Ensembl" id="ENSEBUP00000006601.1"/>
    </source>
</evidence>
<organism evidence="2 3">
    <name type="scientific">Eptatretus burgeri</name>
    <name type="common">Inshore hagfish</name>
    <dbReference type="NCBI Taxonomy" id="7764"/>
    <lineage>
        <taxon>Eukaryota</taxon>
        <taxon>Metazoa</taxon>
        <taxon>Chordata</taxon>
        <taxon>Craniata</taxon>
        <taxon>Vertebrata</taxon>
        <taxon>Cyclostomata</taxon>
        <taxon>Myxini</taxon>
        <taxon>Myxiniformes</taxon>
        <taxon>Myxinidae</taxon>
        <taxon>Eptatretinae</taxon>
        <taxon>Eptatretus</taxon>
    </lineage>
</organism>
<proteinExistence type="predicted"/>
<feature type="region of interest" description="Disordered" evidence="1">
    <location>
        <begin position="137"/>
        <end position="173"/>
    </location>
</feature>
<sequence length="233" mass="25849">MYKDRDNALQVQVERIRVLEANESEVNPVKVVSTEEQQTEVSVEDMSTRKTTEPLPEQALEMEPEAVQVLQQIVGPNESTDTITVLEQGYEVEHMVISDTDGVETLTMYTPVVPMSELIVYVQEAPAEEGVTEMVGEPAGGEEEKGAQYANEGEEGRAEMDCERQSEPVRDRCKDSDEDVIFLKCITNRPSKVGGMEPAGSAEPACTVEEECVVGEKEEWVVCEEEEKEGAKE</sequence>
<feature type="compositionally biased region" description="Basic and acidic residues" evidence="1">
    <location>
        <begin position="154"/>
        <end position="173"/>
    </location>
</feature>
<evidence type="ECO:0000256" key="1">
    <source>
        <dbReference type="SAM" id="MobiDB-lite"/>
    </source>
</evidence>
<dbReference type="Proteomes" id="UP000694388">
    <property type="component" value="Unplaced"/>
</dbReference>